<reference evidence="3 4" key="1">
    <citation type="journal article" date="2014" name="Nat. Commun.">
        <title>Molecular traces of alternative social organization in a termite genome.</title>
        <authorList>
            <person name="Terrapon N."/>
            <person name="Li C."/>
            <person name="Robertson H.M."/>
            <person name="Ji L."/>
            <person name="Meng X."/>
            <person name="Booth W."/>
            <person name="Chen Z."/>
            <person name="Childers C.P."/>
            <person name="Glastad K.M."/>
            <person name="Gokhale K."/>
            <person name="Gowin J."/>
            <person name="Gronenberg W."/>
            <person name="Hermansen R.A."/>
            <person name="Hu H."/>
            <person name="Hunt B.G."/>
            <person name="Huylmans A.K."/>
            <person name="Khalil S.M."/>
            <person name="Mitchell R.D."/>
            <person name="Munoz-Torres M.C."/>
            <person name="Mustard J.A."/>
            <person name="Pan H."/>
            <person name="Reese J.T."/>
            <person name="Scharf M.E."/>
            <person name="Sun F."/>
            <person name="Vogel H."/>
            <person name="Xiao J."/>
            <person name="Yang W."/>
            <person name="Yang Z."/>
            <person name="Yang Z."/>
            <person name="Zhou J."/>
            <person name="Zhu J."/>
            <person name="Brent C.S."/>
            <person name="Elsik C.G."/>
            <person name="Goodisman M.A."/>
            <person name="Liberles D.A."/>
            <person name="Roe R.M."/>
            <person name="Vargo E.L."/>
            <person name="Vilcinskas A."/>
            <person name="Wang J."/>
            <person name="Bornberg-Bauer E."/>
            <person name="Korb J."/>
            <person name="Zhang G."/>
            <person name="Liebig J."/>
        </authorList>
    </citation>
    <scope>NUCLEOTIDE SEQUENCE [LARGE SCALE GENOMIC DNA]</scope>
    <source>
        <tissue evidence="3">Whole organism</tissue>
    </source>
</reference>
<keyword evidence="2" id="KW-1133">Transmembrane helix</keyword>
<feature type="transmembrane region" description="Helical" evidence="2">
    <location>
        <begin position="20"/>
        <end position="43"/>
    </location>
</feature>
<dbReference type="InParanoid" id="A0A067RIU4"/>
<dbReference type="EMBL" id="KK852448">
    <property type="protein sequence ID" value="KDR23712.1"/>
    <property type="molecule type" value="Genomic_DNA"/>
</dbReference>
<keyword evidence="4" id="KW-1185">Reference proteome</keyword>
<keyword evidence="2" id="KW-0812">Transmembrane</keyword>
<name>A0A067RIU4_ZOONE</name>
<accession>A0A067RIU4</accession>
<evidence type="ECO:0000313" key="4">
    <source>
        <dbReference type="Proteomes" id="UP000027135"/>
    </source>
</evidence>
<dbReference type="STRING" id="136037.A0A067RIU4"/>
<feature type="region of interest" description="Disordered" evidence="1">
    <location>
        <begin position="258"/>
        <end position="285"/>
    </location>
</feature>
<keyword evidence="2" id="KW-0472">Membrane</keyword>
<sequence>MYVKSITDKLAMNYGEDAKMRTVLLSLAAVTVSTFLTFLLLGITKAILGLCYPDIGNWGLDVFSKHTTDLPYYERLFCGRTPVYRHTEMCLASDTKHRSRKRMCRAKQVFLNTVFFFTFPAMVVWRLCCTRIKRSNRRGYISTEGPHYGNLDEDDSDFVVTEPADAMIALQKIEEQSQEEHRVRASYYPSSDSDVDYDDDDDDYIRRLMKPESVYTEYAAHAQNQSQESFTDSLEEGSTRREVCTCIRDGTTQKNADRYPWLEWDSHQRSQRPSGTRPAPQTARPLQTLTHVHSLHETKRAAWKDKSRVEDLFRETDNRGDAQTRNRTKITDRETCFECKFDKENLAEKVVEDMLQNGIIFRNLKEPIGGVIMPKGVPYTVAGMFQMTEASHMFKVKKPFLQYHTISNGKEKVVKPPTKLNAEDFELNLETPEDVNKFKELTIIPRGLCLNLK</sequence>
<organism evidence="3 4">
    <name type="scientific">Zootermopsis nevadensis</name>
    <name type="common">Dampwood termite</name>
    <dbReference type="NCBI Taxonomy" id="136037"/>
    <lineage>
        <taxon>Eukaryota</taxon>
        <taxon>Metazoa</taxon>
        <taxon>Ecdysozoa</taxon>
        <taxon>Arthropoda</taxon>
        <taxon>Hexapoda</taxon>
        <taxon>Insecta</taxon>
        <taxon>Pterygota</taxon>
        <taxon>Neoptera</taxon>
        <taxon>Polyneoptera</taxon>
        <taxon>Dictyoptera</taxon>
        <taxon>Blattodea</taxon>
        <taxon>Blattoidea</taxon>
        <taxon>Termitoidae</taxon>
        <taxon>Termopsidae</taxon>
        <taxon>Zootermopsis</taxon>
    </lineage>
</organism>
<feature type="compositionally biased region" description="Acidic residues" evidence="1">
    <location>
        <begin position="193"/>
        <end position="202"/>
    </location>
</feature>
<protein>
    <submittedName>
        <fullName evidence="3">Uncharacterized protein</fullName>
    </submittedName>
</protein>
<feature type="region of interest" description="Disordered" evidence="1">
    <location>
        <begin position="175"/>
        <end position="202"/>
    </location>
</feature>
<gene>
    <name evidence="3" type="ORF">L798_13872</name>
</gene>
<evidence type="ECO:0000256" key="2">
    <source>
        <dbReference type="SAM" id="Phobius"/>
    </source>
</evidence>
<feature type="transmembrane region" description="Helical" evidence="2">
    <location>
        <begin position="109"/>
        <end position="127"/>
    </location>
</feature>
<evidence type="ECO:0000256" key="1">
    <source>
        <dbReference type="SAM" id="MobiDB-lite"/>
    </source>
</evidence>
<proteinExistence type="predicted"/>
<dbReference type="AlphaFoldDB" id="A0A067RIU4"/>
<dbReference type="Proteomes" id="UP000027135">
    <property type="component" value="Unassembled WGS sequence"/>
</dbReference>
<dbReference type="OrthoDB" id="44061at2759"/>
<evidence type="ECO:0000313" key="3">
    <source>
        <dbReference type="EMBL" id="KDR23712.1"/>
    </source>
</evidence>